<organism evidence="7 8">
    <name type="scientific">Luteimonas galliterrae</name>
    <dbReference type="NCBI Taxonomy" id="2940486"/>
    <lineage>
        <taxon>Bacteria</taxon>
        <taxon>Pseudomonadati</taxon>
        <taxon>Pseudomonadota</taxon>
        <taxon>Gammaproteobacteria</taxon>
        <taxon>Lysobacterales</taxon>
        <taxon>Lysobacteraceae</taxon>
        <taxon>Luteimonas</taxon>
    </lineage>
</organism>
<name>A0ABT0MK57_9GAMM</name>
<evidence type="ECO:0000256" key="1">
    <source>
        <dbReference type="ARBA" id="ARBA00022475"/>
    </source>
</evidence>
<dbReference type="InterPro" id="IPR026265">
    <property type="entry name" value="LptC"/>
</dbReference>
<evidence type="ECO:0000256" key="5">
    <source>
        <dbReference type="ARBA" id="ARBA00023136"/>
    </source>
</evidence>
<comment type="function">
    <text evidence="6">Involved in the assembly of lipopolysaccharide (LPS). Required for the translocation of LPS from the inner membrane to the outer membrane. Facilitates the transfer of LPS from the inner membrane to the periplasmic protein LptA. Could be a docking site for LptA.</text>
</comment>
<dbReference type="HAMAP" id="MF_01915">
    <property type="entry name" value="LPS_assembly_LptC"/>
    <property type="match status" value="1"/>
</dbReference>
<comment type="similarity">
    <text evidence="6">Belongs to the LptC family.</text>
</comment>
<sequence>MTTWRGLLGLLLLLAAVFSGWSLWKQHQRGQPSAVRSDRPDYVLKDFEVVALDKQGKEAFTLRAPHLKRRPDDKTMTLDTPLFLFPDKDGAYWQTRSRSAWVSAKADEVRLTGDVNVDSPPGTARPVKMVTSQLNVFPDASLARTPELVTVTQPGFILRGRGFETNLKTKQYQFKSQVRSSYDPSTRR</sequence>
<keyword evidence="4 6" id="KW-1133">Transmembrane helix</keyword>
<evidence type="ECO:0000256" key="4">
    <source>
        <dbReference type="ARBA" id="ARBA00022989"/>
    </source>
</evidence>
<dbReference type="EMBL" id="JAMBEP010000002">
    <property type="protein sequence ID" value="MCL1635246.1"/>
    <property type="molecule type" value="Genomic_DNA"/>
</dbReference>
<dbReference type="PANTHER" id="PTHR37481">
    <property type="entry name" value="LIPOPOLYSACCHARIDE EXPORT SYSTEM PROTEIN LPTC"/>
    <property type="match status" value="1"/>
</dbReference>
<keyword evidence="3 6" id="KW-0812">Transmembrane</keyword>
<dbReference type="Proteomes" id="UP001431217">
    <property type="component" value="Unassembled WGS sequence"/>
</dbReference>
<comment type="subcellular location">
    <subcellularLocation>
        <location evidence="6">Cell inner membrane</location>
        <topology evidence="6">Single-pass membrane protein</topology>
    </subcellularLocation>
</comment>
<accession>A0ABT0MK57</accession>
<gene>
    <name evidence="6 7" type="primary">lptC</name>
    <name evidence="7" type="ORF">M2650_11480</name>
</gene>
<evidence type="ECO:0000313" key="8">
    <source>
        <dbReference type="Proteomes" id="UP001431217"/>
    </source>
</evidence>
<dbReference type="PANTHER" id="PTHR37481:SF1">
    <property type="entry name" value="LIPOPOLYSACCHARIDE EXPORT SYSTEM PROTEIN LPTC"/>
    <property type="match status" value="1"/>
</dbReference>
<dbReference type="Gene3D" id="2.60.450.10">
    <property type="entry name" value="Lipopolysaccharide (LPS) transport protein A like domain"/>
    <property type="match status" value="1"/>
</dbReference>
<proteinExistence type="inferred from homology"/>
<dbReference type="InterPro" id="IPR010664">
    <property type="entry name" value="LipoPS_assembly_LptC-rel"/>
</dbReference>
<evidence type="ECO:0000313" key="7">
    <source>
        <dbReference type="EMBL" id="MCL1635246.1"/>
    </source>
</evidence>
<comment type="caution">
    <text evidence="7">The sequence shown here is derived from an EMBL/GenBank/DDBJ whole genome shotgun (WGS) entry which is preliminary data.</text>
</comment>
<dbReference type="NCBIfam" id="TIGR04409">
    <property type="entry name" value="LptC_YrbK"/>
    <property type="match status" value="1"/>
</dbReference>
<comment type="subunit">
    <text evidence="6">Component of the lipopolysaccharide transport and assembly complex. Interacts with LptA and the LptBFG transporter complex.</text>
</comment>
<keyword evidence="1 6" id="KW-1003">Cell membrane</keyword>
<keyword evidence="8" id="KW-1185">Reference proteome</keyword>
<dbReference type="RefSeq" id="WP_249474643.1">
    <property type="nucleotide sequence ID" value="NZ_JAMBEP010000002.1"/>
</dbReference>
<keyword evidence="2 6" id="KW-0997">Cell inner membrane</keyword>
<evidence type="ECO:0000256" key="6">
    <source>
        <dbReference type="HAMAP-Rule" id="MF_01915"/>
    </source>
</evidence>
<reference evidence="7 8" key="1">
    <citation type="submission" date="2022-05" db="EMBL/GenBank/DDBJ databases">
        <title>Luteimonas sp. SX5, whole genome shotgun sequencing project.</title>
        <authorList>
            <person name="Zhao G."/>
            <person name="Shen L."/>
        </authorList>
    </citation>
    <scope>NUCLEOTIDE SEQUENCE [LARGE SCALE GENOMIC DNA]</scope>
    <source>
        <strain evidence="7 8">SX5</strain>
    </source>
</reference>
<evidence type="ECO:0000256" key="2">
    <source>
        <dbReference type="ARBA" id="ARBA00022519"/>
    </source>
</evidence>
<dbReference type="InterPro" id="IPR052363">
    <property type="entry name" value="LPS_export_LptC"/>
</dbReference>
<protein>
    <recommendedName>
        <fullName evidence="6">Lipopolysaccharide export system protein LptC</fullName>
    </recommendedName>
</protein>
<evidence type="ECO:0000256" key="3">
    <source>
        <dbReference type="ARBA" id="ARBA00022692"/>
    </source>
</evidence>
<dbReference type="Pfam" id="PF06835">
    <property type="entry name" value="LptC"/>
    <property type="match status" value="1"/>
</dbReference>
<keyword evidence="5 6" id="KW-0472">Membrane</keyword>